<sequence length="813" mass="90837">MKTKQIDFNEEIIDAALGEVMHTSFMTYAEYVTLERALPRVEDGLKPVQRRILYTMYDLGILPDKPFKKSARIVGEALGKYHPHGDTSVYDAMVRLAQPYAMRMPLVDGHGNFGSMDGDSAAAMRYTEARLSPLALEMLRDLNKDTVSFRPNFDDTEREPDMLPSRYPNLLVNGSSGIAVGLATNVPPHNLGEVIGGVTERIEHPDCSLEDVMKHIKAPDFPTGGYLLEGDGLKQAYETGKGKIYIRAKAHIEKTTSGKNLIVVTEIPYEVKKSAMLEKILSVSENKKEIFAGIADIRDESDREGVRAVIEVRKGHDPEKILNLLYKYTDLQTTFGINMMVIADGAPKQLGLLKIIDYYIKHQKNVITRRTQFDLERAEKREHILLGLIIAVKNIDRVIKIIRASKNTEEAKRSLMKEFNLTGVQAQAILDMRLARLTNLEVELLENEYKEVVALIKYLRSILGSETKLLEVIKEELTAIKDKYADKRRTQLMKEEHAQIEVDESEFVVVEECTILMTRAGNLKRMSQKALQKGMEAEELEEKLQPVFLVPTDTASKIYVFTNKGNMLMLPVSSIPEARMKEAGKSLNALVSGLDQGEEILNIITKNDFAKGLMYFATRGGLVKATQMEEFDVKKSKIMACGLKDGDELIYAKPSEAEQDNMLFITSDGMSINIRKSEVSVMGRSGKGVGAIKLGKHSRVVFAEQIQNGQDGNVLLMTEKGYAKLTPIADFDEQGRNGKGLKSYQLTEATGKDVVGALLIEKICMVTSVQKSGELHKIKTDDVPVDARNTKGEQVVLALMGNDVVKLYKNIFE</sequence>
<dbReference type="PANTHER" id="PTHR43493">
    <property type="entry name" value="DNA GYRASE/TOPOISOMERASE SUBUNIT A"/>
    <property type="match status" value="1"/>
</dbReference>
<dbReference type="GO" id="GO:0005524">
    <property type="term" value="F:ATP binding"/>
    <property type="evidence" value="ECO:0007669"/>
    <property type="project" value="InterPro"/>
</dbReference>
<dbReference type="EC" id="5.6.2.2" evidence="3"/>
<evidence type="ECO:0000256" key="2">
    <source>
        <dbReference type="ARBA" id="ARBA00008263"/>
    </source>
</evidence>
<dbReference type="NCBIfam" id="NF004043">
    <property type="entry name" value="PRK05560.1"/>
    <property type="match status" value="1"/>
</dbReference>
<keyword evidence="4 7" id="KW-0799">Topoisomerase</keyword>
<evidence type="ECO:0000313" key="9">
    <source>
        <dbReference type="EMBL" id="KKI51275.1"/>
    </source>
</evidence>
<evidence type="ECO:0000256" key="7">
    <source>
        <dbReference type="PROSITE-ProRule" id="PRU01384"/>
    </source>
</evidence>
<feature type="domain" description="Topo IIA-type catalytic" evidence="8">
    <location>
        <begin position="38"/>
        <end position="505"/>
    </location>
</feature>
<dbReference type="AlphaFoldDB" id="A0A0M2NM17"/>
<dbReference type="Gene3D" id="2.120.10.90">
    <property type="entry name" value="DNA gyrase/topoisomerase IV, subunit A, C-terminal"/>
    <property type="match status" value="1"/>
</dbReference>
<keyword evidence="6 7" id="KW-0413">Isomerase</keyword>
<dbReference type="InterPro" id="IPR035516">
    <property type="entry name" value="Gyrase/topoIV_suA_C"/>
</dbReference>
<feature type="active site" description="O-(5'-phospho-DNA)-tyrosine intermediate" evidence="7">
    <location>
        <position position="126"/>
    </location>
</feature>
<reference evidence="9 10" key="1">
    <citation type="submission" date="2015-04" db="EMBL/GenBank/DDBJ databases">
        <title>Draft genome sequence of bacteremic isolate Catabacter hongkongensis type strain HKU16T.</title>
        <authorList>
            <person name="Lau S.K."/>
            <person name="Teng J.L."/>
            <person name="Huang Y."/>
            <person name="Curreem S.O."/>
            <person name="Tsui S.K."/>
            <person name="Woo P.C."/>
        </authorList>
    </citation>
    <scope>NUCLEOTIDE SEQUENCE [LARGE SCALE GENOMIC DNA]</scope>
    <source>
        <strain evidence="9 10">HKU16</strain>
    </source>
</reference>
<dbReference type="InterPro" id="IPR013758">
    <property type="entry name" value="Topo_IIA_A/C_ab"/>
</dbReference>
<gene>
    <name evidence="9" type="ORF">CHK_1063</name>
</gene>
<evidence type="ECO:0000256" key="1">
    <source>
        <dbReference type="ARBA" id="ARBA00000185"/>
    </source>
</evidence>
<dbReference type="FunFam" id="3.90.199.10:FF:000001">
    <property type="entry name" value="DNA gyrase subunit A"/>
    <property type="match status" value="1"/>
</dbReference>
<dbReference type="Gene3D" id="3.90.199.10">
    <property type="entry name" value="Topoisomerase II, domain 5"/>
    <property type="match status" value="1"/>
</dbReference>
<dbReference type="GO" id="GO:0009330">
    <property type="term" value="C:DNA topoisomerase type II (double strand cut, ATP-hydrolyzing) complex"/>
    <property type="evidence" value="ECO:0007669"/>
    <property type="project" value="TreeGrafter"/>
</dbReference>
<dbReference type="EMBL" id="LAYJ01000078">
    <property type="protein sequence ID" value="KKI51275.1"/>
    <property type="molecule type" value="Genomic_DNA"/>
</dbReference>
<accession>A0A0M2NM17</accession>
<name>A0A0M2NM17_9FIRM</name>
<dbReference type="SMART" id="SM00434">
    <property type="entry name" value="TOP4c"/>
    <property type="match status" value="1"/>
</dbReference>
<dbReference type="STRING" id="270498.CHK_1063"/>
<dbReference type="Pfam" id="PF00521">
    <property type="entry name" value="DNA_topoisoIV"/>
    <property type="match status" value="1"/>
</dbReference>
<dbReference type="GO" id="GO:0005737">
    <property type="term" value="C:cytoplasm"/>
    <property type="evidence" value="ECO:0007669"/>
    <property type="project" value="TreeGrafter"/>
</dbReference>
<comment type="catalytic activity">
    <reaction evidence="1 7">
        <text>ATP-dependent breakage, passage and rejoining of double-stranded DNA.</text>
        <dbReference type="EC" id="5.6.2.2"/>
    </reaction>
</comment>
<dbReference type="InterPro" id="IPR050220">
    <property type="entry name" value="Type_II_DNA_Topoisomerases"/>
</dbReference>
<evidence type="ECO:0000256" key="4">
    <source>
        <dbReference type="ARBA" id="ARBA00023029"/>
    </source>
</evidence>
<dbReference type="SUPFAM" id="SSF56719">
    <property type="entry name" value="Type II DNA topoisomerase"/>
    <property type="match status" value="1"/>
</dbReference>
<evidence type="ECO:0000256" key="5">
    <source>
        <dbReference type="ARBA" id="ARBA00023125"/>
    </source>
</evidence>
<dbReference type="NCBIfam" id="TIGR01063">
    <property type="entry name" value="gyrA"/>
    <property type="match status" value="1"/>
</dbReference>
<dbReference type="GO" id="GO:0034335">
    <property type="term" value="F:DNA negative supercoiling activity"/>
    <property type="evidence" value="ECO:0007669"/>
    <property type="project" value="UniProtKB-ARBA"/>
</dbReference>
<comment type="similarity">
    <text evidence="2">Belongs to the type II topoisomerase GyrA/ParC subunit family.</text>
</comment>
<dbReference type="InterPro" id="IPR013760">
    <property type="entry name" value="Topo_IIA-like_dom_sf"/>
</dbReference>
<comment type="caution">
    <text evidence="9">The sequence shown here is derived from an EMBL/GenBank/DDBJ whole genome shotgun (WGS) entry which is preliminary data.</text>
</comment>
<organism evidence="9 10">
    <name type="scientific">Christensenella hongkongensis</name>
    <dbReference type="NCBI Taxonomy" id="270498"/>
    <lineage>
        <taxon>Bacteria</taxon>
        <taxon>Bacillati</taxon>
        <taxon>Bacillota</taxon>
        <taxon>Clostridia</taxon>
        <taxon>Christensenellales</taxon>
        <taxon>Christensenellaceae</taxon>
        <taxon>Christensenella</taxon>
    </lineage>
</organism>
<dbReference type="GO" id="GO:0006265">
    <property type="term" value="P:DNA topological change"/>
    <property type="evidence" value="ECO:0007669"/>
    <property type="project" value="UniProtKB-UniRule"/>
</dbReference>
<dbReference type="SUPFAM" id="SSF101904">
    <property type="entry name" value="GyrA/ParC C-terminal domain-like"/>
    <property type="match status" value="1"/>
</dbReference>
<dbReference type="PANTHER" id="PTHR43493:SF9">
    <property type="entry name" value="DNA TOPOISOMERASE 4 SUBUNIT A"/>
    <property type="match status" value="1"/>
</dbReference>
<dbReference type="NCBIfam" id="NF004044">
    <property type="entry name" value="PRK05561.1"/>
    <property type="match status" value="1"/>
</dbReference>
<proteinExistence type="inferred from homology"/>
<dbReference type="Gene3D" id="3.30.1360.40">
    <property type="match status" value="1"/>
</dbReference>
<dbReference type="Pfam" id="PF03989">
    <property type="entry name" value="DNA_gyraseA_C"/>
    <property type="match status" value="4"/>
</dbReference>
<dbReference type="InterPro" id="IPR006691">
    <property type="entry name" value="GyrA/parC_rep"/>
</dbReference>
<dbReference type="InterPro" id="IPR002205">
    <property type="entry name" value="Topo_IIA_dom_A"/>
</dbReference>
<dbReference type="Gene3D" id="1.10.268.10">
    <property type="entry name" value="Topoisomerase, domain 3"/>
    <property type="match status" value="1"/>
</dbReference>
<dbReference type="FunFam" id="1.10.268.10:FF:000001">
    <property type="entry name" value="DNA gyrase subunit A"/>
    <property type="match status" value="1"/>
</dbReference>
<dbReference type="RefSeq" id="WP_160295596.1">
    <property type="nucleotide sequence ID" value="NZ_LAYJ01000078.1"/>
</dbReference>
<dbReference type="InterPro" id="IPR013757">
    <property type="entry name" value="Topo_IIA_A_a_sf"/>
</dbReference>
<dbReference type="GO" id="GO:0003677">
    <property type="term" value="F:DNA binding"/>
    <property type="evidence" value="ECO:0007669"/>
    <property type="project" value="UniProtKB-UniRule"/>
</dbReference>
<protein>
    <recommendedName>
        <fullName evidence="3">DNA topoisomerase (ATP-hydrolyzing)</fullName>
        <ecNumber evidence="3">5.6.2.2</ecNumber>
    </recommendedName>
</protein>
<keyword evidence="10" id="KW-1185">Reference proteome</keyword>
<evidence type="ECO:0000256" key="3">
    <source>
        <dbReference type="ARBA" id="ARBA00012895"/>
    </source>
</evidence>
<dbReference type="OrthoDB" id="9806486at2"/>
<evidence type="ECO:0000256" key="6">
    <source>
        <dbReference type="ARBA" id="ARBA00023235"/>
    </source>
</evidence>
<keyword evidence="5 7" id="KW-0238">DNA-binding</keyword>
<dbReference type="CDD" id="cd00187">
    <property type="entry name" value="TOP4c"/>
    <property type="match status" value="1"/>
</dbReference>
<dbReference type="PROSITE" id="PS52040">
    <property type="entry name" value="TOPO_IIA"/>
    <property type="match status" value="1"/>
</dbReference>
<dbReference type="FunFam" id="3.30.1360.40:FF:000002">
    <property type="entry name" value="DNA gyrase subunit A"/>
    <property type="match status" value="1"/>
</dbReference>
<evidence type="ECO:0000313" key="10">
    <source>
        <dbReference type="Proteomes" id="UP000034076"/>
    </source>
</evidence>
<dbReference type="PATRIC" id="fig|270498.16.peg.20"/>
<dbReference type="Proteomes" id="UP000034076">
    <property type="component" value="Unassembled WGS sequence"/>
</dbReference>
<evidence type="ECO:0000259" key="8">
    <source>
        <dbReference type="PROSITE" id="PS52040"/>
    </source>
</evidence>